<dbReference type="PANTHER" id="PTHR45713:SF6">
    <property type="entry name" value="F5_8 TYPE C DOMAIN-CONTAINING PROTEIN"/>
    <property type="match status" value="1"/>
</dbReference>
<dbReference type="Pfam" id="PF22633">
    <property type="entry name" value="F5_F8_type_C_2"/>
    <property type="match status" value="1"/>
</dbReference>
<reference evidence="1 2" key="1">
    <citation type="journal article" date="2013" name="Nature">
        <title>Insights into bilaterian evolution from three spiralian genomes.</title>
        <authorList>
            <person name="Simakov O."/>
            <person name="Marletaz F."/>
            <person name="Cho S.J."/>
            <person name="Edsinger-Gonzales E."/>
            <person name="Havlak P."/>
            <person name="Hellsten U."/>
            <person name="Kuo D.H."/>
            <person name="Larsson T."/>
            <person name="Lv J."/>
            <person name="Arendt D."/>
            <person name="Savage R."/>
            <person name="Osoegawa K."/>
            <person name="de Jong P."/>
            <person name="Grimwood J."/>
            <person name="Chapman J.A."/>
            <person name="Shapiro H."/>
            <person name="Aerts A."/>
            <person name="Otillar R.P."/>
            <person name="Terry A.Y."/>
            <person name="Boore J.L."/>
            <person name="Grigoriev I.V."/>
            <person name="Lindberg D.R."/>
            <person name="Seaver E.C."/>
            <person name="Weisblat D.A."/>
            <person name="Putnam N.H."/>
            <person name="Rokhsar D.S."/>
        </authorList>
    </citation>
    <scope>NUCLEOTIDE SEQUENCE [LARGE SCALE GENOMIC DNA]</scope>
</reference>
<dbReference type="EMBL" id="KB201459">
    <property type="protein sequence ID" value="ESO96537.1"/>
    <property type="molecule type" value="Genomic_DNA"/>
</dbReference>
<dbReference type="InterPro" id="IPR051941">
    <property type="entry name" value="BG_Antigen-Binding_Lectin"/>
</dbReference>
<dbReference type="Gene3D" id="2.60.120.260">
    <property type="entry name" value="Galactose-binding domain-like"/>
    <property type="match status" value="1"/>
</dbReference>
<name>V4AI00_LOTGI</name>
<sequence>MKLTVVWGQDNCGFETNSSMEFRNNSEGGRRNLALNKPATHISQYSDLAARRANDGIDGIDSSLGSCSHTAGYAAPVPESHPWWEVDLLQEYYISAVAISHPSYDPPRLCHDFSIKIHRDGETIDDAVFCYYHVGQPTKDATELYWCKTAIQGRHNMAFFFLC</sequence>
<organism evidence="1 2">
    <name type="scientific">Lottia gigantea</name>
    <name type="common">Giant owl limpet</name>
    <dbReference type="NCBI Taxonomy" id="225164"/>
    <lineage>
        <taxon>Eukaryota</taxon>
        <taxon>Metazoa</taxon>
        <taxon>Spiralia</taxon>
        <taxon>Lophotrochozoa</taxon>
        <taxon>Mollusca</taxon>
        <taxon>Gastropoda</taxon>
        <taxon>Patellogastropoda</taxon>
        <taxon>Lottioidea</taxon>
        <taxon>Lottiidae</taxon>
        <taxon>Lottia</taxon>
    </lineage>
</organism>
<dbReference type="RefSeq" id="XP_009052890.1">
    <property type="nucleotide sequence ID" value="XM_009054642.1"/>
</dbReference>
<dbReference type="OrthoDB" id="6068765at2759"/>
<dbReference type="CTD" id="20238225"/>
<evidence type="ECO:0008006" key="3">
    <source>
        <dbReference type="Google" id="ProtNLM"/>
    </source>
</evidence>
<dbReference type="HOGENOM" id="CLU_1628931_0_0_1"/>
<evidence type="ECO:0000313" key="1">
    <source>
        <dbReference type="EMBL" id="ESO96537.1"/>
    </source>
</evidence>
<keyword evidence="2" id="KW-1185">Reference proteome</keyword>
<protein>
    <recommendedName>
        <fullName evidence="3">Fucolectin tachylectin-4 pentraxin-1 domain-containing protein</fullName>
    </recommendedName>
</protein>
<dbReference type="KEGG" id="lgi:LOTGIDRAFT_159952"/>
<dbReference type="PANTHER" id="PTHR45713">
    <property type="entry name" value="FTP DOMAIN-CONTAINING PROTEIN"/>
    <property type="match status" value="1"/>
</dbReference>
<accession>V4AI00</accession>
<dbReference type="Proteomes" id="UP000030746">
    <property type="component" value="Unassembled WGS sequence"/>
</dbReference>
<gene>
    <name evidence="1" type="ORF">LOTGIDRAFT_159952</name>
</gene>
<proteinExistence type="predicted"/>
<dbReference type="GeneID" id="20238225"/>
<dbReference type="AlphaFoldDB" id="V4AI00"/>
<dbReference type="SUPFAM" id="SSF49785">
    <property type="entry name" value="Galactose-binding domain-like"/>
    <property type="match status" value="1"/>
</dbReference>
<evidence type="ECO:0000313" key="2">
    <source>
        <dbReference type="Proteomes" id="UP000030746"/>
    </source>
</evidence>
<dbReference type="InterPro" id="IPR008979">
    <property type="entry name" value="Galactose-bd-like_sf"/>
</dbReference>